<proteinExistence type="predicted"/>
<keyword evidence="3" id="KW-1185">Reference proteome</keyword>
<dbReference type="InParanoid" id="A0A0D2WL70"/>
<protein>
    <submittedName>
        <fullName evidence="2">Uncharacterized protein</fullName>
    </submittedName>
</protein>
<evidence type="ECO:0000313" key="2">
    <source>
        <dbReference type="EMBL" id="KJE90528.1"/>
    </source>
</evidence>
<reference evidence="2" key="2">
    <citation type="submission" date="2011-02" db="EMBL/GenBank/DDBJ databases">
        <title>The Genome Sequence of Capsaspora owczarzaki ATCC 30864.</title>
        <authorList>
            <consortium name="The Broad Institute Genome Sequencing Platform"/>
            <person name="Russ C."/>
            <person name="Cuomo C."/>
            <person name="Burger G."/>
            <person name="Gray M.W."/>
            <person name="Holland P.W.H."/>
            <person name="King N."/>
            <person name="Lang F.B.F."/>
            <person name="Roger A.J."/>
            <person name="Ruiz-Trillo I."/>
            <person name="Young S.K."/>
            <person name="Zeng Q."/>
            <person name="Gargeya S."/>
            <person name="Alvarado L."/>
            <person name="Berlin A."/>
            <person name="Chapman S.B."/>
            <person name="Chen Z."/>
            <person name="Freedman E."/>
            <person name="Gellesch M."/>
            <person name="Goldberg J."/>
            <person name="Griggs A."/>
            <person name="Gujja S."/>
            <person name="Heilman E."/>
            <person name="Heiman D."/>
            <person name="Howarth C."/>
            <person name="Mehta T."/>
            <person name="Neiman D."/>
            <person name="Pearson M."/>
            <person name="Roberts A."/>
            <person name="Saif S."/>
            <person name="Shea T."/>
            <person name="Shenoy N."/>
            <person name="Sisk P."/>
            <person name="Stolte C."/>
            <person name="Sykes S."/>
            <person name="White J."/>
            <person name="Yandava C."/>
            <person name="Haas B."/>
            <person name="Nusbaum C."/>
            <person name="Birren B."/>
        </authorList>
    </citation>
    <scope>NUCLEOTIDE SEQUENCE</scope>
    <source>
        <strain evidence="2">ATCC 30864</strain>
    </source>
</reference>
<evidence type="ECO:0000313" key="3">
    <source>
        <dbReference type="Proteomes" id="UP000008743"/>
    </source>
</evidence>
<dbReference type="RefSeq" id="XP_004364701.1">
    <property type="nucleotide sequence ID" value="XM_004364644.1"/>
</dbReference>
<sequence length="124" mass="14127">MLCEPSRWSLSGQLRPSIEPISKLEKMTVSHTILRQLFISMEVTRLLEMLGFVVGVEQRMRSRIVSEHLKWQRCLKLLGFVSAFRASADGPAPQANVVSNNTLGTCLPPHRVHGRMEQRRCELD</sequence>
<evidence type="ECO:0000313" key="1">
    <source>
        <dbReference type="EMBL" id="KJE90525.1"/>
    </source>
</evidence>
<organism evidence="2 3">
    <name type="scientific">Capsaspora owczarzaki (strain ATCC 30864)</name>
    <dbReference type="NCBI Taxonomy" id="595528"/>
    <lineage>
        <taxon>Eukaryota</taxon>
        <taxon>Filasterea</taxon>
        <taxon>Capsaspora</taxon>
    </lineage>
</organism>
<dbReference type="EMBL" id="KE346361">
    <property type="protein sequence ID" value="KJE90525.1"/>
    <property type="molecule type" value="Genomic_DNA"/>
</dbReference>
<dbReference type="EMBL" id="KE346361">
    <property type="protein sequence ID" value="KJE90528.1"/>
    <property type="molecule type" value="Genomic_DNA"/>
</dbReference>
<accession>A0A0D2WL70</accession>
<dbReference type="AlphaFoldDB" id="A0A0D2WL70"/>
<gene>
    <name evidence="1" type="ORF">CAOG_001833</name>
    <name evidence="2" type="ORF">CAOG_009467</name>
</gene>
<dbReference type="Proteomes" id="UP000008743">
    <property type="component" value="Unassembled WGS sequence"/>
</dbReference>
<reference evidence="3" key="1">
    <citation type="submission" date="2011-02" db="EMBL/GenBank/DDBJ databases">
        <title>The Genome Sequence of Capsaspora owczarzaki ATCC 30864.</title>
        <authorList>
            <person name="Russ C."/>
            <person name="Cuomo C."/>
            <person name="Burger G."/>
            <person name="Gray M.W."/>
            <person name="Holland P.W.H."/>
            <person name="King N."/>
            <person name="Lang F.B.F."/>
            <person name="Roger A.J."/>
            <person name="Ruiz-Trillo I."/>
            <person name="Young S.K."/>
            <person name="Zeng Q."/>
            <person name="Gargeya S."/>
            <person name="Alvarado L."/>
            <person name="Berlin A."/>
            <person name="Chapman S.B."/>
            <person name="Chen Z."/>
            <person name="Freedman E."/>
            <person name="Gellesch M."/>
            <person name="Goldberg J."/>
            <person name="Griggs A."/>
            <person name="Gujja S."/>
            <person name="Heilman E."/>
            <person name="Heiman D."/>
            <person name="Howarth C."/>
            <person name="Mehta T."/>
            <person name="Neiman D."/>
            <person name="Pearson M."/>
            <person name="Roberts A."/>
            <person name="Saif S."/>
            <person name="Shea T."/>
            <person name="Shenoy N."/>
            <person name="Sisk P."/>
            <person name="Stolte C."/>
            <person name="Sykes S."/>
            <person name="White J."/>
            <person name="Yandava C."/>
            <person name="Haas B."/>
            <person name="Nusbaum C."/>
            <person name="Birren B."/>
        </authorList>
    </citation>
    <scope>NUCLEOTIDE SEQUENCE</scope>
    <source>
        <strain evidence="3">ATCC 30864</strain>
    </source>
</reference>
<name>A0A0D2WL70_CAPO3</name>